<feature type="transmembrane region" description="Helical" evidence="6">
    <location>
        <begin position="204"/>
        <end position="226"/>
    </location>
</feature>
<comment type="subcellular location">
    <subcellularLocation>
        <location evidence="1 6">Cell membrane</location>
        <topology evidence="1 6">Multi-pass membrane protein</topology>
    </subcellularLocation>
</comment>
<comment type="similarity">
    <text evidence="6">Belongs to the ABC-4 integral membrane protein family.</text>
</comment>
<feature type="transmembrane region" description="Helical" evidence="6">
    <location>
        <begin position="164"/>
        <end position="183"/>
    </location>
</feature>
<feature type="transmembrane region" description="Helical" evidence="6">
    <location>
        <begin position="238"/>
        <end position="264"/>
    </location>
</feature>
<dbReference type="Pfam" id="PF02687">
    <property type="entry name" value="FtsX"/>
    <property type="match status" value="1"/>
</dbReference>
<dbReference type="Proteomes" id="UP000886824">
    <property type="component" value="Unassembled WGS sequence"/>
</dbReference>
<keyword evidence="4 6" id="KW-1133">Transmembrane helix</keyword>
<gene>
    <name evidence="8" type="ORF">H9826_11225</name>
</gene>
<organism evidence="8 9">
    <name type="scientific">Candidatus Intestinimonas merdavium</name>
    <dbReference type="NCBI Taxonomy" id="2838622"/>
    <lineage>
        <taxon>Bacteria</taxon>
        <taxon>Bacillati</taxon>
        <taxon>Bacillota</taxon>
        <taxon>Clostridia</taxon>
        <taxon>Eubacteriales</taxon>
        <taxon>Intestinimonas</taxon>
    </lineage>
</organism>
<dbReference type="PANTHER" id="PTHR46795">
    <property type="entry name" value="ABC TRANSPORTER PERMEASE-RELATED-RELATED"/>
    <property type="match status" value="1"/>
</dbReference>
<dbReference type="AlphaFoldDB" id="A0A9D2CFD3"/>
<evidence type="ECO:0000256" key="6">
    <source>
        <dbReference type="PIRNR" id="PIRNR018968"/>
    </source>
</evidence>
<evidence type="ECO:0000256" key="4">
    <source>
        <dbReference type="ARBA" id="ARBA00022989"/>
    </source>
</evidence>
<evidence type="ECO:0000256" key="3">
    <source>
        <dbReference type="ARBA" id="ARBA00022692"/>
    </source>
</evidence>
<feature type="transmembrane region" description="Helical" evidence="6">
    <location>
        <begin position="586"/>
        <end position="606"/>
    </location>
</feature>
<reference evidence="8" key="1">
    <citation type="journal article" date="2021" name="PeerJ">
        <title>Extensive microbial diversity within the chicken gut microbiome revealed by metagenomics and culture.</title>
        <authorList>
            <person name="Gilroy R."/>
            <person name="Ravi A."/>
            <person name="Getino M."/>
            <person name="Pursley I."/>
            <person name="Horton D.L."/>
            <person name="Alikhan N.F."/>
            <person name="Baker D."/>
            <person name="Gharbi K."/>
            <person name="Hall N."/>
            <person name="Watson M."/>
            <person name="Adriaenssens E.M."/>
            <person name="Foster-Nyarko E."/>
            <person name="Jarju S."/>
            <person name="Secka A."/>
            <person name="Antonio M."/>
            <person name="Oren A."/>
            <person name="Chaudhuri R.R."/>
            <person name="La Ragione R."/>
            <person name="Hildebrand F."/>
            <person name="Pallen M.J."/>
        </authorList>
    </citation>
    <scope>NUCLEOTIDE SEQUENCE</scope>
    <source>
        <strain evidence="8">CHK33-7979</strain>
    </source>
</reference>
<proteinExistence type="inferred from homology"/>
<feature type="transmembrane region" description="Helical" evidence="6">
    <location>
        <begin position="548"/>
        <end position="574"/>
    </location>
</feature>
<evidence type="ECO:0000256" key="2">
    <source>
        <dbReference type="ARBA" id="ARBA00022475"/>
    </source>
</evidence>
<dbReference type="InterPro" id="IPR052536">
    <property type="entry name" value="ABC-4_Integral_Memb_Prot"/>
</dbReference>
<keyword evidence="2 6" id="KW-1003">Cell membrane</keyword>
<accession>A0A9D2CFD3</accession>
<dbReference type="InterPro" id="IPR003838">
    <property type="entry name" value="ABC3_permease_C"/>
</dbReference>
<comment type="caution">
    <text evidence="8">The sequence shown here is derived from an EMBL/GenBank/DDBJ whole genome shotgun (WGS) entry which is preliminary data.</text>
</comment>
<feature type="domain" description="ABC3 transporter permease C-terminal" evidence="7">
    <location>
        <begin position="63"/>
        <end position="186"/>
    </location>
</feature>
<keyword evidence="3 6" id="KW-0812">Transmembrane</keyword>
<sequence length="616" mass="67443">MFCKLAVRNVTRSLRDYAVYFLTLTFGVCIFYIFNSLESQWCMKMLAQSAHYIVDSILIFMDVFSVFVSVVLACLILYANTFLMKRRKRELAIYFLLGLPTGRVSLLLVLETLLIGLLALGVGILLGILLSHVLGLLTMAMFAAYPAGASFGLILSVKAMGKTVLYFGVIFLVVMLFTGVSISRARLIDLIQGGRKNEEMRERPLWQSVLTFLLGVVLLLIAYAMLLLRGFLSIDPLFFLMLALGTAGTLLFFRSLSGFLLRLVKSRKSLYYRGLNMFVLRQFNSRIHTTYVSMTVICLLLLLAIGVTACCVGLNNTIDTMTNASAPYDLTIQNYSGDVQPTDIPALLAENGFDPQKELRDSYFCALYYNDPDLSVPGQGSSDTMVALSDYNALMALQGREGLTEEALPQLRTETLVTGFSGMGAYLVVDDATAATLSVRRQIFVGNYAGDAQTTEAVLTAASESPGFYNTGSYLIATKLQIYMENMGTKILVLFMGLYLGLVFLVTAAAVLALQQLSQAADNQPRYAVLSRLGVSEGMRNQALFTQVFLSFFLPLALAVVHSIVGMTAANAVIAVVGRVDSTQSSLVTASFILVIYGAYFLATYLGSRAMLRGNS</sequence>
<feature type="transmembrane region" description="Helical" evidence="6">
    <location>
        <begin position="17"/>
        <end position="37"/>
    </location>
</feature>
<evidence type="ECO:0000313" key="9">
    <source>
        <dbReference type="Proteomes" id="UP000886824"/>
    </source>
</evidence>
<dbReference type="PANTHER" id="PTHR46795:SF3">
    <property type="entry name" value="ABC TRANSPORTER PERMEASE"/>
    <property type="match status" value="1"/>
</dbReference>
<reference evidence="8" key="2">
    <citation type="submission" date="2021-04" db="EMBL/GenBank/DDBJ databases">
        <authorList>
            <person name="Gilroy R."/>
        </authorList>
    </citation>
    <scope>NUCLEOTIDE SEQUENCE</scope>
    <source>
        <strain evidence="8">CHK33-7979</strain>
    </source>
</reference>
<dbReference type="GO" id="GO:0055085">
    <property type="term" value="P:transmembrane transport"/>
    <property type="evidence" value="ECO:0007669"/>
    <property type="project" value="UniProtKB-UniRule"/>
</dbReference>
<feature type="transmembrane region" description="Helical" evidence="6">
    <location>
        <begin position="491"/>
        <end position="514"/>
    </location>
</feature>
<dbReference type="InterPro" id="IPR027022">
    <property type="entry name" value="ABC_permease_BceB-typ"/>
</dbReference>
<evidence type="ECO:0000256" key="5">
    <source>
        <dbReference type="ARBA" id="ARBA00023136"/>
    </source>
</evidence>
<name>A0A9D2CFD3_9FIRM</name>
<evidence type="ECO:0000313" key="8">
    <source>
        <dbReference type="EMBL" id="HIY74518.1"/>
    </source>
</evidence>
<feature type="transmembrane region" description="Helical" evidence="6">
    <location>
        <begin position="291"/>
        <end position="315"/>
    </location>
</feature>
<keyword evidence="5 6" id="KW-0472">Membrane</keyword>
<evidence type="ECO:0000259" key="7">
    <source>
        <dbReference type="Pfam" id="PF02687"/>
    </source>
</evidence>
<dbReference type="GO" id="GO:0005886">
    <property type="term" value="C:plasma membrane"/>
    <property type="evidence" value="ECO:0007669"/>
    <property type="project" value="UniProtKB-SubCell"/>
</dbReference>
<feature type="transmembrane region" description="Helical" evidence="6">
    <location>
        <begin position="117"/>
        <end position="144"/>
    </location>
</feature>
<dbReference type="EMBL" id="DXCX01000122">
    <property type="protein sequence ID" value="HIY74518.1"/>
    <property type="molecule type" value="Genomic_DNA"/>
</dbReference>
<protein>
    <submittedName>
        <fullName evidence="8">ABC transporter permease</fullName>
    </submittedName>
</protein>
<evidence type="ECO:0000256" key="1">
    <source>
        <dbReference type="ARBA" id="ARBA00004651"/>
    </source>
</evidence>
<dbReference type="PIRSF" id="PIRSF018968">
    <property type="entry name" value="ABC_permease_BceB"/>
    <property type="match status" value="1"/>
</dbReference>
<keyword evidence="6" id="KW-0813">Transport</keyword>
<feature type="transmembrane region" description="Helical" evidence="6">
    <location>
        <begin position="57"/>
        <end position="79"/>
    </location>
</feature>